<gene>
    <name evidence="1" type="ORF">SLEP1_g6194</name>
</gene>
<keyword evidence="2" id="KW-1185">Reference proteome</keyword>
<name>A0AAV5I446_9ROSI</name>
<organism evidence="1 2">
    <name type="scientific">Rubroshorea leprosula</name>
    <dbReference type="NCBI Taxonomy" id="152421"/>
    <lineage>
        <taxon>Eukaryota</taxon>
        <taxon>Viridiplantae</taxon>
        <taxon>Streptophyta</taxon>
        <taxon>Embryophyta</taxon>
        <taxon>Tracheophyta</taxon>
        <taxon>Spermatophyta</taxon>
        <taxon>Magnoliopsida</taxon>
        <taxon>eudicotyledons</taxon>
        <taxon>Gunneridae</taxon>
        <taxon>Pentapetalae</taxon>
        <taxon>rosids</taxon>
        <taxon>malvids</taxon>
        <taxon>Malvales</taxon>
        <taxon>Dipterocarpaceae</taxon>
        <taxon>Rubroshorea</taxon>
    </lineage>
</organism>
<sequence length="72" mass="8215">MDLPCSWQPGSTVQDLDEGKLKLRGWEAEVEKIQYVYSNAVMEFLRGLRSQLNKLVSELAIQGLAPMILSRY</sequence>
<protein>
    <submittedName>
        <fullName evidence="1">Uncharacterized protein</fullName>
    </submittedName>
</protein>
<dbReference type="AlphaFoldDB" id="A0AAV5I446"/>
<dbReference type="EMBL" id="BPVZ01000006">
    <property type="protein sequence ID" value="GKU92474.1"/>
    <property type="molecule type" value="Genomic_DNA"/>
</dbReference>
<reference evidence="1 2" key="1">
    <citation type="journal article" date="2021" name="Commun. Biol.">
        <title>The genome of Shorea leprosula (Dipterocarpaceae) highlights the ecological relevance of drought in aseasonal tropical rainforests.</title>
        <authorList>
            <person name="Ng K.K.S."/>
            <person name="Kobayashi M.J."/>
            <person name="Fawcett J.A."/>
            <person name="Hatakeyama M."/>
            <person name="Paape T."/>
            <person name="Ng C.H."/>
            <person name="Ang C.C."/>
            <person name="Tnah L.H."/>
            <person name="Lee C.T."/>
            <person name="Nishiyama T."/>
            <person name="Sese J."/>
            <person name="O'Brien M.J."/>
            <person name="Copetti D."/>
            <person name="Mohd Noor M.I."/>
            <person name="Ong R.C."/>
            <person name="Putra M."/>
            <person name="Sireger I.Z."/>
            <person name="Indrioko S."/>
            <person name="Kosugi Y."/>
            <person name="Izuno A."/>
            <person name="Isagi Y."/>
            <person name="Lee S.L."/>
            <person name="Shimizu K.K."/>
        </authorList>
    </citation>
    <scope>NUCLEOTIDE SEQUENCE [LARGE SCALE GENOMIC DNA]</scope>
    <source>
        <strain evidence="1">214</strain>
    </source>
</reference>
<comment type="caution">
    <text evidence="1">The sequence shown here is derived from an EMBL/GenBank/DDBJ whole genome shotgun (WGS) entry which is preliminary data.</text>
</comment>
<accession>A0AAV5I446</accession>
<evidence type="ECO:0000313" key="2">
    <source>
        <dbReference type="Proteomes" id="UP001054252"/>
    </source>
</evidence>
<dbReference type="Proteomes" id="UP001054252">
    <property type="component" value="Unassembled WGS sequence"/>
</dbReference>
<proteinExistence type="predicted"/>
<evidence type="ECO:0000313" key="1">
    <source>
        <dbReference type="EMBL" id="GKU92474.1"/>
    </source>
</evidence>